<dbReference type="Proteomes" id="UP000320582">
    <property type="component" value="Unassembled WGS sequence"/>
</dbReference>
<dbReference type="RefSeq" id="WP_142085797.1">
    <property type="nucleotide sequence ID" value="NZ_VFPT01000005.1"/>
</dbReference>
<dbReference type="OrthoDB" id="7652274at2"/>
<organism evidence="1 3">
    <name type="scientific">Roseinatronobacter monicus</name>
    <dbReference type="NCBI Taxonomy" id="393481"/>
    <lineage>
        <taxon>Bacteria</taxon>
        <taxon>Pseudomonadati</taxon>
        <taxon>Pseudomonadota</taxon>
        <taxon>Alphaproteobacteria</taxon>
        <taxon>Rhodobacterales</taxon>
        <taxon>Paracoccaceae</taxon>
        <taxon>Roseinatronobacter</taxon>
    </lineage>
</organism>
<dbReference type="EMBL" id="VFPT01000006">
    <property type="protein sequence ID" value="TQM89556.1"/>
    <property type="molecule type" value="Genomic_DNA"/>
</dbReference>
<evidence type="ECO:0000313" key="1">
    <source>
        <dbReference type="EMBL" id="TQM89556.1"/>
    </source>
</evidence>
<gene>
    <name evidence="2" type="ORF">BD293_4433</name>
    <name evidence="1" type="ORF">BD293_4578</name>
</gene>
<dbReference type="AlphaFoldDB" id="A0A543K398"/>
<keyword evidence="3" id="KW-1185">Reference proteome</keyword>
<comment type="caution">
    <text evidence="1">The sequence shown here is derived from an EMBL/GenBank/DDBJ whole genome shotgun (WGS) entry which is preliminary data.</text>
</comment>
<name>A0A543K398_9RHOB</name>
<accession>A0A543K398</accession>
<protein>
    <submittedName>
        <fullName evidence="1">Uncharacterized protein</fullName>
    </submittedName>
</protein>
<reference evidence="1 3" key="1">
    <citation type="submission" date="2019-06" db="EMBL/GenBank/DDBJ databases">
        <title>Genomic Encyclopedia of Archaeal and Bacterial Type Strains, Phase II (KMG-II): from individual species to whole genera.</title>
        <authorList>
            <person name="Goeker M."/>
        </authorList>
    </citation>
    <scope>NUCLEOTIDE SEQUENCE [LARGE SCALE GENOMIC DNA]</scope>
    <source>
        <strain evidence="1 3">DSM 18423</strain>
    </source>
</reference>
<evidence type="ECO:0000313" key="2">
    <source>
        <dbReference type="EMBL" id="TQM89752.1"/>
    </source>
</evidence>
<dbReference type="EMBL" id="VFPT01000005">
    <property type="protein sequence ID" value="TQM89752.1"/>
    <property type="molecule type" value="Genomic_DNA"/>
</dbReference>
<evidence type="ECO:0000313" key="3">
    <source>
        <dbReference type="Proteomes" id="UP000320582"/>
    </source>
</evidence>
<proteinExistence type="predicted"/>
<sequence>MSNYYRVTTPVTGTDGKTRFRQIGVAFPQRDDAKSFMKIQLEALPLNGELVLFTPRNGEDDDVTE</sequence>